<protein>
    <submittedName>
        <fullName evidence="6">DUF697 domain-containing protein</fullName>
    </submittedName>
</protein>
<dbReference type="Pfam" id="PF05128">
    <property type="entry name" value="DUF697"/>
    <property type="match status" value="1"/>
</dbReference>
<organism evidence="6">
    <name type="scientific">Sheuella amnicola</name>
    <dbReference type="NCBI Taxonomy" id="2707330"/>
    <lineage>
        <taxon>Bacteria</taxon>
        <taxon>Pseudomonadati</taxon>
        <taxon>Pseudomonadota</taxon>
        <taxon>Betaproteobacteria</taxon>
        <taxon>Burkholderiales</taxon>
        <taxon>Alcaligenaceae</taxon>
        <taxon>Sheuella</taxon>
    </lineage>
</organism>
<accession>A0A6B2QZP9</accession>
<dbReference type="InterPro" id="IPR021147">
    <property type="entry name" value="DUF697"/>
</dbReference>
<sequence>MSDSTIDVTAVEIEKTPVDAQAQLAKAKEIVKNNVAWSAGAGLIPVPGFDLVAITGVQLKMINELCLAYDVPFNKSLARPIVISLISSLGAGMLAPVLASTTMKVVPGIGLLLAGTALAATSAGITYAVGNMFTDHFSCGGTLENFNLINGCSTFKCKVKEGMKETQAVKEAAAA</sequence>
<comment type="caution">
    <text evidence="6">The sequence shown here is derived from an EMBL/GenBank/DDBJ whole genome shotgun (WGS) entry which is preliminary data.</text>
</comment>
<comment type="subcellular location">
    <subcellularLocation>
        <location evidence="1">Membrane</location>
        <topology evidence="1">Multi-pass membrane protein</topology>
    </subcellularLocation>
</comment>
<keyword evidence="4 5" id="KW-0472">Membrane</keyword>
<dbReference type="RefSeq" id="WP_163655740.1">
    <property type="nucleotide sequence ID" value="NZ_JAAGRN010000008.1"/>
</dbReference>
<keyword evidence="2 5" id="KW-0812">Transmembrane</keyword>
<evidence type="ECO:0000256" key="5">
    <source>
        <dbReference type="SAM" id="Phobius"/>
    </source>
</evidence>
<dbReference type="EMBL" id="JAAGRN010000008">
    <property type="protein sequence ID" value="NDY83996.1"/>
    <property type="molecule type" value="Genomic_DNA"/>
</dbReference>
<evidence type="ECO:0000313" key="6">
    <source>
        <dbReference type="EMBL" id="NDY83996.1"/>
    </source>
</evidence>
<evidence type="ECO:0000256" key="3">
    <source>
        <dbReference type="ARBA" id="ARBA00022989"/>
    </source>
</evidence>
<evidence type="ECO:0000256" key="2">
    <source>
        <dbReference type="ARBA" id="ARBA00022692"/>
    </source>
</evidence>
<feature type="transmembrane region" description="Helical" evidence="5">
    <location>
        <begin position="81"/>
        <end position="99"/>
    </location>
</feature>
<evidence type="ECO:0000256" key="1">
    <source>
        <dbReference type="ARBA" id="ARBA00004141"/>
    </source>
</evidence>
<name>A0A6B2QZP9_9BURK</name>
<proteinExistence type="predicted"/>
<reference evidence="6" key="1">
    <citation type="submission" date="2020-02" db="EMBL/GenBank/DDBJ databases">
        <authorList>
            <person name="Chen W.-M."/>
        </authorList>
    </citation>
    <scope>NUCLEOTIDE SEQUENCE</scope>
    <source>
        <strain evidence="6">NBD-18</strain>
    </source>
</reference>
<gene>
    <name evidence="6" type="ORF">G3I67_12225</name>
</gene>
<keyword evidence="3 5" id="KW-1133">Transmembrane helix</keyword>
<feature type="transmembrane region" description="Helical" evidence="5">
    <location>
        <begin position="105"/>
        <end position="129"/>
    </location>
</feature>
<dbReference type="AlphaFoldDB" id="A0A6B2QZP9"/>
<evidence type="ECO:0000256" key="4">
    <source>
        <dbReference type="ARBA" id="ARBA00023136"/>
    </source>
</evidence>
<dbReference type="GO" id="GO:0016020">
    <property type="term" value="C:membrane"/>
    <property type="evidence" value="ECO:0007669"/>
    <property type="project" value="UniProtKB-SubCell"/>
</dbReference>